<evidence type="ECO:0000256" key="6">
    <source>
        <dbReference type="ARBA" id="ARBA00023146"/>
    </source>
</evidence>
<dbReference type="Pfam" id="PF00579">
    <property type="entry name" value="tRNA-synt_1b"/>
    <property type="match status" value="1"/>
</dbReference>
<feature type="short sequence motif" description="'KMSKS' region" evidence="8">
    <location>
        <begin position="193"/>
        <end position="197"/>
    </location>
</feature>
<evidence type="ECO:0000256" key="9">
    <source>
        <dbReference type="RuleBase" id="RU363036"/>
    </source>
</evidence>
<keyword evidence="5 8" id="KW-0648">Protein biosynthesis</keyword>
<evidence type="ECO:0000256" key="1">
    <source>
        <dbReference type="ARBA" id="ARBA00005594"/>
    </source>
</evidence>
<dbReference type="PANTHER" id="PTHR43766">
    <property type="entry name" value="TRYPTOPHAN--TRNA LIGASE, MITOCHONDRIAL"/>
    <property type="match status" value="1"/>
</dbReference>
<reference evidence="10" key="1">
    <citation type="journal article" date="2015" name="ISME J.">
        <title>Aquifer environment selects for microbial species cohorts in sediment and groundwater.</title>
        <authorList>
            <person name="Hug L.A."/>
            <person name="Thomas B.C."/>
            <person name="Brown C.T."/>
            <person name="Frischkorn K.R."/>
            <person name="Williams K.H."/>
            <person name="Tringe S.G."/>
            <person name="Banfield J.F."/>
        </authorList>
    </citation>
    <scope>NUCLEOTIDE SEQUENCE</scope>
</reference>
<keyword evidence="6 8" id="KW-0030">Aminoacyl-tRNA synthetase</keyword>
<dbReference type="EC" id="6.1.1.2" evidence="8"/>
<dbReference type="InterPro" id="IPR014729">
    <property type="entry name" value="Rossmann-like_a/b/a_fold"/>
</dbReference>
<feature type="binding site" evidence="8">
    <location>
        <begin position="193"/>
        <end position="197"/>
    </location>
    <ligand>
        <name>ATP</name>
        <dbReference type="ChEBI" id="CHEBI:30616"/>
    </ligand>
</feature>
<evidence type="ECO:0000256" key="2">
    <source>
        <dbReference type="ARBA" id="ARBA00022598"/>
    </source>
</evidence>
<gene>
    <name evidence="8 10" type="primary">trpS</name>
</gene>
<dbReference type="InterPro" id="IPR002306">
    <property type="entry name" value="Trp-tRNA-ligase"/>
</dbReference>
<feature type="binding site" evidence="8">
    <location>
        <position position="185"/>
    </location>
    <ligand>
        <name>ATP</name>
        <dbReference type="ChEBI" id="CHEBI:30616"/>
    </ligand>
</feature>
<dbReference type="CDD" id="cd00806">
    <property type="entry name" value="TrpRS_core"/>
    <property type="match status" value="1"/>
</dbReference>
<keyword evidence="2 8" id="KW-0436">Ligase</keyword>
<proteinExistence type="inferred from homology"/>
<evidence type="ECO:0000256" key="5">
    <source>
        <dbReference type="ARBA" id="ARBA00022917"/>
    </source>
</evidence>
<organism evidence="10">
    <name type="scientific">uncultured Gemmatimonadetes bacterium Rifle_16ft_4_minimus_37772</name>
    <dbReference type="NCBI Taxonomy" id="1665097"/>
    <lineage>
        <taxon>Bacteria</taxon>
        <taxon>Pseudomonadati</taxon>
        <taxon>Gemmatimonadota</taxon>
        <taxon>environmental samples</taxon>
    </lineage>
</organism>
<comment type="function">
    <text evidence="8">Catalyzes the attachment of tryptophan to tRNA(Trp).</text>
</comment>
<dbReference type="PRINTS" id="PR01039">
    <property type="entry name" value="TRNASYNTHTRP"/>
</dbReference>
<comment type="subcellular location">
    <subcellularLocation>
        <location evidence="8">Cytoplasm</location>
    </subcellularLocation>
</comment>
<feature type="binding site" evidence="8">
    <location>
        <begin position="17"/>
        <end position="18"/>
    </location>
    <ligand>
        <name>ATP</name>
        <dbReference type="ChEBI" id="CHEBI:30616"/>
    </ligand>
</feature>
<dbReference type="HAMAP" id="MF_00140_B">
    <property type="entry name" value="Trp_tRNA_synth_B"/>
    <property type="match status" value="1"/>
</dbReference>
<dbReference type="EMBL" id="KT007003">
    <property type="protein sequence ID" value="AKQ02795.1"/>
    <property type="molecule type" value="Genomic_DNA"/>
</dbReference>
<dbReference type="PANTHER" id="PTHR43766:SF1">
    <property type="entry name" value="TRYPTOPHAN--TRNA LIGASE, MITOCHONDRIAL"/>
    <property type="match status" value="1"/>
</dbReference>
<dbReference type="InterPro" id="IPR002305">
    <property type="entry name" value="aa-tRNA-synth_Ic"/>
</dbReference>
<evidence type="ECO:0000313" key="10">
    <source>
        <dbReference type="EMBL" id="AKQ02795.1"/>
    </source>
</evidence>
<evidence type="ECO:0000256" key="7">
    <source>
        <dbReference type="ARBA" id="ARBA00049929"/>
    </source>
</evidence>
<dbReference type="Gene3D" id="3.40.50.620">
    <property type="entry name" value="HUPs"/>
    <property type="match status" value="1"/>
</dbReference>
<name>A0A0H4T7S0_9BACT</name>
<dbReference type="GO" id="GO:0006436">
    <property type="term" value="P:tryptophanyl-tRNA aminoacylation"/>
    <property type="evidence" value="ECO:0007669"/>
    <property type="project" value="UniProtKB-UniRule"/>
</dbReference>
<keyword evidence="8" id="KW-0963">Cytoplasm</keyword>
<dbReference type="InterPro" id="IPR050203">
    <property type="entry name" value="Trp-tRNA_synthetase"/>
</dbReference>
<evidence type="ECO:0000256" key="8">
    <source>
        <dbReference type="HAMAP-Rule" id="MF_00140"/>
    </source>
</evidence>
<feature type="binding site" evidence="8">
    <location>
        <begin position="9"/>
        <end position="11"/>
    </location>
    <ligand>
        <name>ATP</name>
        <dbReference type="ChEBI" id="CHEBI:30616"/>
    </ligand>
</feature>
<dbReference type="AlphaFoldDB" id="A0A0H4T7S0"/>
<comment type="similarity">
    <text evidence="1 8 9">Belongs to the class-I aminoacyl-tRNA synthetase family.</text>
</comment>
<feature type="binding site" evidence="8">
    <location>
        <begin position="144"/>
        <end position="146"/>
    </location>
    <ligand>
        <name>ATP</name>
        <dbReference type="ChEBI" id="CHEBI:30616"/>
    </ligand>
</feature>
<protein>
    <recommendedName>
        <fullName evidence="8">Tryptophan--tRNA ligase</fullName>
        <ecNumber evidence="8">6.1.1.2</ecNumber>
    </recommendedName>
    <alternativeName>
        <fullName evidence="8">Tryptophanyl-tRNA synthetase</fullName>
        <shortName evidence="8">TrpRS</shortName>
    </alternativeName>
</protein>
<dbReference type="InterPro" id="IPR001412">
    <property type="entry name" value="aa-tRNA-synth_I_CS"/>
</dbReference>
<accession>A0A0H4T7S0</accession>
<comment type="subunit">
    <text evidence="8">Homodimer.</text>
</comment>
<evidence type="ECO:0000256" key="3">
    <source>
        <dbReference type="ARBA" id="ARBA00022741"/>
    </source>
</evidence>
<dbReference type="GO" id="GO:0004830">
    <property type="term" value="F:tryptophan-tRNA ligase activity"/>
    <property type="evidence" value="ECO:0007669"/>
    <property type="project" value="UniProtKB-UniRule"/>
</dbReference>
<dbReference type="GO" id="GO:0005524">
    <property type="term" value="F:ATP binding"/>
    <property type="evidence" value="ECO:0007669"/>
    <property type="project" value="UniProtKB-UniRule"/>
</dbReference>
<dbReference type="NCBIfam" id="TIGR00233">
    <property type="entry name" value="trpS"/>
    <property type="match status" value="1"/>
</dbReference>
<dbReference type="InterPro" id="IPR024109">
    <property type="entry name" value="Trp-tRNA-ligase_bac-type"/>
</dbReference>
<comment type="catalytic activity">
    <reaction evidence="7 8">
        <text>tRNA(Trp) + L-tryptophan + ATP = L-tryptophyl-tRNA(Trp) + AMP + diphosphate + H(+)</text>
        <dbReference type="Rhea" id="RHEA:24080"/>
        <dbReference type="Rhea" id="RHEA-COMP:9671"/>
        <dbReference type="Rhea" id="RHEA-COMP:9705"/>
        <dbReference type="ChEBI" id="CHEBI:15378"/>
        <dbReference type="ChEBI" id="CHEBI:30616"/>
        <dbReference type="ChEBI" id="CHEBI:33019"/>
        <dbReference type="ChEBI" id="CHEBI:57912"/>
        <dbReference type="ChEBI" id="CHEBI:78442"/>
        <dbReference type="ChEBI" id="CHEBI:78535"/>
        <dbReference type="ChEBI" id="CHEBI:456215"/>
        <dbReference type="EC" id="6.1.1.2"/>
    </reaction>
</comment>
<dbReference type="FunFam" id="1.10.240.10:FF:000005">
    <property type="entry name" value="Tryptophan--tRNA ligase"/>
    <property type="match status" value="1"/>
</dbReference>
<feature type="short sequence motif" description="'HIGH' region" evidence="8">
    <location>
        <begin position="10"/>
        <end position="18"/>
    </location>
</feature>
<keyword evidence="3 8" id="KW-0547">Nucleotide-binding</keyword>
<sequence length="333" mass="36882">MPRIFSGIQPSGELHIGNYLGAVKNWVALQHEFESFFCVVNYHAITIPFAPEELAARTHAMALGLFAAGLDAERATVFVQSQIPEHTELAWIFNTVTPLGELERQTQFKEKAARQEQVMAGLLNYPVLQAADILLYRAELVPVGEDQIQHLELSRVVARNWNARFSPGTPYFPEPQPKLTPARRIAGLDGQAKMSKSLGNTIGVLEEPDDIWEKLRPAVTDPARKLRTDPGEPAKCPTIYQLHLAVSPAATVAEVETNCRGAKWGCLDCKRVLHTNLVTELTPVRERARELAAHPERVTRFLEAGAAKARTVARRTMTDVKEKMGLSLSHDGG</sequence>
<dbReference type="Gene3D" id="1.10.240.10">
    <property type="entry name" value="Tyrosyl-Transfer RNA Synthetase"/>
    <property type="match status" value="1"/>
</dbReference>
<feature type="binding site" evidence="8">
    <location>
        <position position="132"/>
    </location>
    <ligand>
        <name>L-tryptophan</name>
        <dbReference type="ChEBI" id="CHEBI:57912"/>
    </ligand>
</feature>
<dbReference type="PROSITE" id="PS00178">
    <property type="entry name" value="AA_TRNA_LIGASE_I"/>
    <property type="match status" value="1"/>
</dbReference>
<dbReference type="GO" id="GO:0005829">
    <property type="term" value="C:cytosol"/>
    <property type="evidence" value="ECO:0007669"/>
    <property type="project" value="TreeGrafter"/>
</dbReference>
<evidence type="ECO:0000256" key="4">
    <source>
        <dbReference type="ARBA" id="ARBA00022840"/>
    </source>
</evidence>
<keyword evidence="4 8" id="KW-0067">ATP-binding</keyword>
<dbReference type="SUPFAM" id="SSF52374">
    <property type="entry name" value="Nucleotidylyl transferase"/>
    <property type="match status" value="1"/>
</dbReference>